<organism evidence="1 2">
    <name type="scientific">Anoxybacteroides rupiense</name>
    <dbReference type="NCBI Taxonomy" id="311460"/>
    <lineage>
        <taxon>Bacteria</taxon>
        <taxon>Bacillati</taxon>
        <taxon>Bacillota</taxon>
        <taxon>Bacilli</taxon>
        <taxon>Bacillales</taxon>
        <taxon>Anoxybacillaceae</taxon>
        <taxon>Anoxybacteroides</taxon>
    </lineage>
</organism>
<dbReference type="Proteomes" id="UP001339962">
    <property type="component" value="Unassembled WGS sequence"/>
</dbReference>
<proteinExistence type="predicted"/>
<dbReference type="EMBL" id="JARTLI010000002">
    <property type="protein sequence ID" value="MED5050629.1"/>
    <property type="molecule type" value="Genomic_DNA"/>
</dbReference>
<evidence type="ECO:0000313" key="1">
    <source>
        <dbReference type="EMBL" id="MED5050629.1"/>
    </source>
</evidence>
<protein>
    <submittedName>
        <fullName evidence="1">Uncharacterized protein</fullName>
    </submittedName>
</protein>
<gene>
    <name evidence="1" type="ORF">P9850_01930</name>
</gene>
<dbReference type="AlphaFoldDB" id="A0ABD5ISE8"/>
<dbReference type="RefSeq" id="WP_328216796.1">
    <property type="nucleotide sequence ID" value="NZ_JARTLI010000002.1"/>
</dbReference>
<name>A0ABD5ISE8_9BACL</name>
<accession>A0ABD5ISE8</accession>
<sequence>MKNVTEFYTTKEGRASLEKLSNGLPKKMAEQIFWSLEILEKIEKIAIADENTSRLEVLVVGDRNIYYHIYLKHEDKMQFNVIPKRFIEEVL</sequence>
<comment type="caution">
    <text evidence="1">The sequence shown here is derived from an EMBL/GenBank/DDBJ whole genome shotgun (WGS) entry which is preliminary data.</text>
</comment>
<reference evidence="1 2" key="1">
    <citation type="submission" date="2023-03" db="EMBL/GenBank/DDBJ databases">
        <title>Bacillus Genome Sequencing.</title>
        <authorList>
            <person name="Dunlap C."/>
        </authorList>
    </citation>
    <scope>NUCLEOTIDE SEQUENCE [LARGE SCALE GENOMIC DNA]</scope>
    <source>
        <strain evidence="1 2">NRS-38</strain>
    </source>
</reference>
<evidence type="ECO:0000313" key="2">
    <source>
        <dbReference type="Proteomes" id="UP001339962"/>
    </source>
</evidence>